<reference evidence="8 9" key="1">
    <citation type="submission" date="2015-01" db="EMBL/GenBank/DDBJ databases">
        <title>The Genome Sequence of Exophiala mesophila CBS40295.</title>
        <authorList>
            <consortium name="The Broad Institute Genomics Platform"/>
            <person name="Cuomo C."/>
            <person name="de Hoog S."/>
            <person name="Gorbushina A."/>
            <person name="Stielow B."/>
            <person name="Teixiera M."/>
            <person name="Abouelleil A."/>
            <person name="Chapman S.B."/>
            <person name="Priest M."/>
            <person name="Young S.K."/>
            <person name="Wortman J."/>
            <person name="Nusbaum C."/>
            <person name="Birren B."/>
        </authorList>
    </citation>
    <scope>NUCLEOTIDE SEQUENCE [LARGE SCALE GENOMIC DNA]</scope>
    <source>
        <strain evidence="8 9">CBS 40295</strain>
    </source>
</reference>
<keyword evidence="3" id="KW-0238">DNA-binding</keyword>
<dbReference type="SUPFAM" id="SSF57701">
    <property type="entry name" value="Zn2/Cys6 DNA-binding domain"/>
    <property type="match status" value="1"/>
</dbReference>
<dbReference type="PANTHER" id="PTHR47540:SF4">
    <property type="entry name" value="TRANSCRIPTION FACTOR RGLT"/>
    <property type="match status" value="1"/>
</dbReference>
<organism evidence="8 9">
    <name type="scientific">Exophiala mesophila</name>
    <name type="common">Black yeast-like fungus</name>
    <dbReference type="NCBI Taxonomy" id="212818"/>
    <lineage>
        <taxon>Eukaryota</taxon>
        <taxon>Fungi</taxon>
        <taxon>Dikarya</taxon>
        <taxon>Ascomycota</taxon>
        <taxon>Pezizomycotina</taxon>
        <taxon>Eurotiomycetes</taxon>
        <taxon>Chaetothyriomycetidae</taxon>
        <taxon>Chaetothyriales</taxon>
        <taxon>Herpotrichiellaceae</taxon>
        <taxon>Exophiala</taxon>
    </lineage>
</organism>
<evidence type="ECO:0000313" key="9">
    <source>
        <dbReference type="Proteomes" id="UP000054302"/>
    </source>
</evidence>
<comment type="subcellular location">
    <subcellularLocation>
        <location evidence="1">Nucleus</location>
    </subcellularLocation>
</comment>
<dbReference type="Pfam" id="PF00172">
    <property type="entry name" value="Zn_clus"/>
    <property type="match status" value="1"/>
</dbReference>
<evidence type="ECO:0000313" key="8">
    <source>
        <dbReference type="EMBL" id="KIV89162.1"/>
    </source>
</evidence>
<dbReference type="STRING" id="212818.A0A0D1Z316"/>
<dbReference type="InterPro" id="IPR001138">
    <property type="entry name" value="Zn2Cys6_DnaBD"/>
</dbReference>
<evidence type="ECO:0000256" key="4">
    <source>
        <dbReference type="ARBA" id="ARBA00023163"/>
    </source>
</evidence>
<accession>A0A0D1Z316</accession>
<dbReference type="Gene3D" id="4.10.240.10">
    <property type="entry name" value="Zn(2)-C6 fungal-type DNA-binding domain"/>
    <property type="match status" value="1"/>
</dbReference>
<evidence type="ECO:0000256" key="2">
    <source>
        <dbReference type="ARBA" id="ARBA00023015"/>
    </source>
</evidence>
<feature type="compositionally biased region" description="Polar residues" evidence="6">
    <location>
        <begin position="137"/>
        <end position="171"/>
    </location>
</feature>
<dbReference type="VEuPathDB" id="FungiDB:PV10_08753"/>
<evidence type="ECO:0000259" key="7">
    <source>
        <dbReference type="PROSITE" id="PS50048"/>
    </source>
</evidence>
<evidence type="ECO:0000256" key="1">
    <source>
        <dbReference type="ARBA" id="ARBA00004123"/>
    </source>
</evidence>
<dbReference type="GO" id="GO:0045944">
    <property type="term" value="P:positive regulation of transcription by RNA polymerase II"/>
    <property type="evidence" value="ECO:0007669"/>
    <property type="project" value="TreeGrafter"/>
</dbReference>
<keyword evidence="5" id="KW-0539">Nucleus</keyword>
<dbReference type="GO" id="GO:0000981">
    <property type="term" value="F:DNA-binding transcription factor activity, RNA polymerase II-specific"/>
    <property type="evidence" value="ECO:0007669"/>
    <property type="project" value="InterPro"/>
</dbReference>
<dbReference type="GO" id="GO:0005634">
    <property type="term" value="C:nucleus"/>
    <property type="evidence" value="ECO:0007669"/>
    <property type="project" value="UniProtKB-SubCell"/>
</dbReference>
<evidence type="ECO:0000256" key="5">
    <source>
        <dbReference type="ARBA" id="ARBA00023242"/>
    </source>
</evidence>
<dbReference type="GO" id="GO:0008270">
    <property type="term" value="F:zinc ion binding"/>
    <property type="evidence" value="ECO:0007669"/>
    <property type="project" value="InterPro"/>
</dbReference>
<dbReference type="RefSeq" id="XP_016220736.1">
    <property type="nucleotide sequence ID" value="XM_016373825.1"/>
</dbReference>
<dbReference type="GeneID" id="27326598"/>
<dbReference type="AlphaFoldDB" id="A0A0D1Z316"/>
<keyword evidence="4" id="KW-0804">Transcription</keyword>
<proteinExistence type="predicted"/>
<evidence type="ECO:0000256" key="6">
    <source>
        <dbReference type="SAM" id="MobiDB-lite"/>
    </source>
</evidence>
<feature type="region of interest" description="Disordered" evidence="6">
    <location>
        <begin position="1"/>
        <end position="23"/>
    </location>
</feature>
<dbReference type="InterPro" id="IPR051711">
    <property type="entry name" value="Stress_Response_Reg"/>
</dbReference>
<name>A0A0D1Z316_EXOME</name>
<protein>
    <recommendedName>
        <fullName evidence="7">Zn(2)-C6 fungal-type domain-containing protein</fullName>
    </recommendedName>
</protein>
<keyword evidence="9" id="KW-1185">Reference proteome</keyword>
<gene>
    <name evidence="8" type="ORF">PV10_08753</name>
</gene>
<dbReference type="OrthoDB" id="10261408at2759"/>
<feature type="region of interest" description="Disordered" evidence="6">
    <location>
        <begin position="81"/>
        <end position="120"/>
    </location>
</feature>
<dbReference type="CDD" id="cd00067">
    <property type="entry name" value="GAL4"/>
    <property type="match status" value="1"/>
</dbReference>
<dbReference type="OMA" id="PKRHAAC"/>
<dbReference type="InterPro" id="IPR036864">
    <property type="entry name" value="Zn2-C6_fun-type_DNA-bd_sf"/>
</dbReference>
<keyword evidence="2" id="KW-0805">Transcription regulation</keyword>
<feature type="region of interest" description="Disordered" evidence="6">
    <location>
        <begin position="137"/>
        <end position="184"/>
    </location>
</feature>
<dbReference type="PROSITE" id="PS00463">
    <property type="entry name" value="ZN2_CY6_FUNGAL_1"/>
    <property type="match status" value="1"/>
</dbReference>
<dbReference type="SMART" id="SM00066">
    <property type="entry name" value="GAL4"/>
    <property type="match status" value="1"/>
</dbReference>
<dbReference type="HOGENOM" id="CLU_026660_1_0_1"/>
<dbReference type="GO" id="GO:0043565">
    <property type="term" value="F:sequence-specific DNA binding"/>
    <property type="evidence" value="ECO:0007669"/>
    <property type="project" value="TreeGrafter"/>
</dbReference>
<evidence type="ECO:0000256" key="3">
    <source>
        <dbReference type="ARBA" id="ARBA00023125"/>
    </source>
</evidence>
<dbReference type="Proteomes" id="UP000054302">
    <property type="component" value="Unassembled WGS sequence"/>
</dbReference>
<feature type="domain" description="Zn(2)-C6 fungal-type" evidence="7">
    <location>
        <begin position="49"/>
        <end position="79"/>
    </location>
</feature>
<dbReference type="PROSITE" id="PS50048">
    <property type="entry name" value="ZN2_CY6_FUNGAL_2"/>
    <property type="match status" value="1"/>
</dbReference>
<dbReference type="EMBL" id="KN847525">
    <property type="protein sequence ID" value="KIV89162.1"/>
    <property type="molecule type" value="Genomic_DNA"/>
</dbReference>
<sequence length="484" mass="52882">MTATIPSTYGDIPSPQPLFTNASSPLFTQPDVLVKNTSNANQGTKTHAACDECRKSKLKCSGEPTGCARCIRQNLLCHYSSQKQMGRPRKRPKTDDDSPPSLNTQDREIPESQAQGSNDFAIDPEIAAKDLERTEFENTCSAPISQSIRRATTRQRAGTPQTSYTSTTVSARTPADGEGFQDTQYPTDMASWPDFGDMTMLPVLVTDGHKQDHTVPFSIPHGSLSPGPHSPHLDPESLSNLPSIPECPCLPNSYLTLSTLSALSAFPVASGTVDTLLSAHRVAKDSIYCAVCPEKFQSGSQNVMLNSVLINVLADHWHRVRKATAQDLKKGFGSTNEDDQPGSLETSELDVLEDLEWRTFGYQLMRAHVFGDTPIPSPPGVSSQKAEPQYASLTLMDVFSSFERRQNQWHKTSAWSGEFSCPVRTALTKGHSAGMTLEEVRTCHSGVHDAKLDQENGDFLCLKIVDAAKRVVMSLDVSAPRIEV</sequence>
<dbReference type="PANTHER" id="PTHR47540">
    <property type="entry name" value="THIAMINE REPRESSIBLE GENES REGULATORY PROTEIN THI5"/>
    <property type="match status" value="1"/>
</dbReference>